<proteinExistence type="predicted"/>
<sequence length="30" mass="3699">MKRPMQKLYIYRYPNIKVSDTDEGHRLSQM</sequence>
<dbReference type="EMBL" id="GBRH01253468">
    <property type="protein sequence ID" value="JAD44427.1"/>
    <property type="molecule type" value="Transcribed_RNA"/>
</dbReference>
<organism evidence="1">
    <name type="scientific">Arundo donax</name>
    <name type="common">Giant reed</name>
    <name type="synonym">Donax arundinaceus</name>
    <dbReference type="NCBI Taxonomy" id="35708"/>
    <lineage>
        <taxon>Eukaryota</taxon>
        <taxon>Viridiplantae</taxon>
        <taxon>Streptophyta</taxon>
        <taxon>Embryophyta</taxon>
        <taxon>Tracheophyta</taxon>
        <taxon>Spermatophyta</taxon>
        <taxon>Magnoliopsida</taxon>
        <taxon>Liliopsida</taxon>
        <taxon>Poales</taxon>
        <taxon>Poaceae</taxon>
        <taxon>PACMAD clade</taxon>
        <taxon>Arundinoideae</taxon>
        <taxon>Arundineae</taxon>
        <taxon>Arundo</taxon>
    </lineage>
</organism>
<reference evidence="1" key="1">
    <citation type="submission" date="2014-09" db="EMBL/GenBank/DDBJ databases">
        <authorList>
            <person name="Magalhaes I.L.F."/>
            <person name="Oliveira U."/>
            <person name="Santos F.R."/>
            <person name="Vidigal T.H.D.A."/>
            <person name="Brescovit A.D."/>
            <person name="Santos A.J."/>
        </authorList>
    </citation>
    <scope>NUCLEOTIDE SEQUENCE</scope>
    <source>
        <tissue evidence="1">Shoot tissue taken approximately 20 cm above the soil surface</tissue>
    </source>
</reference>
<protein>
    <submittedName>
        <fullName evidence="1">Uncharacterized protein</fullName>
    </submittedName>
</protein>
<name>A0A0A9ABJ5_ARUDO</name>
<reference evidence="1" key="2">
    <citation type="journal article" date="2015" name="Data Brief">
        <title>Shoot transcriptome of the giant reed, Arundo donax.</title>
        <authorList>
            <person name="Barrero R.A."/>
            <person name="Guerrero F.D."/>
            <person name="Moolhuijzen P."/>
            <person name="Goolsby J.A."/>
            <person name="Tidwell J."/>
            <person name="Bellgard S.E."/>
            <person name="Bellgard M.I."/>
        </authorList>
    </citation>
    <scope>NUCLEOTIDE SEQUENCE</scope>
    <source>
        <tissue evidence="1">Shoot tissue taken approximately 20 cm above the soil surface</tissue>
    </source>
</reference>
<accession>A0A0A9ABJ5</accession>
<dbReference type="AlphaFoldDB" id="A0A0A9ABJ5"/>
<evidence type="ECO:0000313" key="1">
    <source>
        <dbReference type="EMBL" id="JAD44427.1"/>
    </source>
</evidence>